<dbReference type="InterPro" id="IPR036390">
    <property type="entry name" value="WH_DNA-bd_sf"/>
</dbReference>
<dbReference type="PANTHER" id="PTHR30346">
    <property type="entry name" value="TRANSCRIPTIONAL DUAL REGULATOR HCAR-RELATED"/>
    <property type="match status" value="1"/>
</dbReference>
<gene>
    <name evidence="7" type="ORF">DD559_12470</name>
</gene>
<feature type="domain" description="HTH lysR-type" evidence="6">
    <location>
        <begin position="14"/>
        <end position="70"/>
    </location>
</feature>
<keyword evidence="4" id="KW-0010">Activator</keyword>
<dbReference type="SUPFAM" id="SSF46785">
    <property type="entry name" value="Winged helix' DNA-binding domain"/>
    <property type="match status" value="1"/>
</dbReference>
<dbReference type="PANTHER" id="PTHR30346:SF26">
    <property type="entry name" value="HYDROGEN PEROXIDE-INDUCIBLE GENES ACTIVATOR"/>
    <property type="match status" value="1"/>
</dbReference>
<evidence type="ECO:0000256" key="5">
    <source>
        <dbReference type="ARBA" id="ARBA00023163"/>
    </source>
</evidence>
<comment type="similarity">
    <text evidence="1">Belongs to the LysR transcriptional regulatory family.</text>
</comment>
<dbReference type="InterPro" id="IPR000847">
    <property type="entry name" value="LysR_HTH_N"/>
</dbReference>
<dbReference type="FunFam" id="1.10.10.10:FF:000001">
    <property type="entry name" value="LysR family transcriptional regulator"/>
    <property type="match status" value="1"/>
</dbReference>
<sequence length="314" mass="34424">MDLMASPSGFEQQINLRQLRYLVALAQEASFTRAAALVGVSQPSLSQAIRQFEEALGAPLVERGARAFLTPLGREVAERARRILLEVRDLGELVGAGDAVLLGTIRLGVTPTLGAYLLPRLVARLHQQFHDLRVHVRENQPALLVEGLAAGRHDVILAQLPLQAPGAHVERLFREPLHLAMAADHPLARRAAIDRADLAGQDLLTLQRGYRLAEQTIAIAEEAGARVREDYEGTSLDAIRQMAGMGMGLAVLPELYVRQEIRPGDDVVARPFRGGRHYRELGLLWRSGVARAAAYQRLAVELVACVEDIGISYR</sequence>
<dbReference type="SUPFAM" id="SSF53850">
    <property type="entry name" value="Periplasmic binding protein-like II"/>
    <property type="match status" value="1"/>
</dbReference>
<reference evidence="7 8" key="1">
    <citation type="submission" date="2018-05" db="EMBL/GenBank/DDBJ databases">
        <title>Description of Sphingomonas pokkalii sp nov, isolated from the rhizosphere of saline tolerant pokkali rice and its draft genome analysis.</title>
        <authorList>
            <person name="Menon R."/>
            <person name="Kumari S."/>
            <person name="Rameshkumar N."/>
        </authorList>
    </citation>
    <scope>NUCLEOTIDE SEQUENCE [LARGE SCALE GENOMIC DNA]</scope>
    <source>
        <strain evidence="7 8">L3B27</strain>
    </source>
</reference>
<dbReference type="Pfam" id="PF03466">
    <property type="entry name" value="LysR_substrate"/>
    <property type="match status" value="1"/>
</dbReference>
<evidence type="ECO:0000256" key="2">
    <source>
        <dbReference type="ARBA" id="ARBA00023015"/>
    </source>
</evidence>
<dbReference type="Gene3D" id="3.40.190.10">
    <property type="entry name" value="Periplasmic binding protein-like II"/>
    <property type="match status" value="2"/>
</dbReference>
<dbReference type="GO" id="GO:0032993">
    <property type="term" value="C:protein-DNA complex"/>
    <property type="evidence" value="ECO:0007669"/>
    <property type="project" value="TreeGrafter"/>
</dbReference>
<comment type="caution">
    <text evidence="7">The sequence shown here is derived from an EMBL/GenBank/DDBJ whole genome shotgun (WGS) entry which is preliminary data.</text>
</comment>
<evidence type="ECO:0000256" key="4">
    <source>
        <dbReference type="ARBA" id="ARBA00023159"/>
    </source>
</evidence>
<protein>
    <submittedName>
        <fullName evidence="7">DNA-binding transcriptional regulator OxyR</fullName>
    </submittedName>
</protein>
<keyword evidence="5" id="KW-0804">Transcription</keyword>
<accession>A0A2U0SFF5</accession>
<evidence type="ECO:0000313" key="8">
    <source>
        <dbReference type="Proteomes" id="UP000245890"/>
    </source>
</evidence>
<dbReference type="AlphaFoldDB" id="A0A2U0SFF5"/>
<dbReference type="PRINTS" id="PR00039">
    <property type="entry name" value="HTHLYSR"/>
</dbReference>
<name>A0A2U0SFF5_9SPHN</name>
<dbReference type="PROSITE" id="PS50931">
    <property type="entry name" value="HTH_LYSR"/>
    <property type="match status" value="1"/>
</dbReference>
<dbReference type="CDD" id="cd08411">
    <property type="entry name" value="PBP2_OxyR"/>
    <property type="match status" value="1"/>
</dbReference>
<organism evidence="7 8">
    <name type="scientific">Sphingomonas pokkalii</name>
    <dbReference type="NCBI Taxonomy" id="2175090"/>
    <lineage>
        <taxon>Bacteria</taxon>
        <taxon>Pseudomonadati</taxon>
        <taxon>Pseudomonadota</taxon>
        <taxon>Alphaproteobacteria</taxon>
        <taxon>Sphingomonadales</taxon>
        <taxon>Sphingomonadaceae</taxon>
        <taxon>Sphingomonas</taxon>
    </lineage>
</organism>
<dbReference type="GO" id="GO:0003700">
    <property type="term" value="F:DNA-binding transcription factor activity"/>
    <property type="evidence" value="ECO:0007669"/>
    <property type="project" value="InterPro"/>
</dbReference>
<keyword evidence="2" id="KW-0805">Transcription regulation</keyword>
<dbReference type="GO" id="GO:0003677">
    <property type="term" value="F:DNA binding"/>
    <property type="evidence" value="ECO:0007669"/>
    <property type="project" value="UniProtKB-KW"/>
</dbReference>
<evidence type="ECO:0000259" key="6">
    <source>
        <dbReference type="PROSITE" id="PS50931"/>
    </source>
</evidence>
<evidence type="ECO:0000256" key="3">
    <source>
        <dbReference type="ARBA" id="ARBA00023125"/>
    </source>
</evidence>
<dbReference type="Pfam" id="PF00126">
    <property type="entry name" value="HTH_1"/>
    <property type="match status" value="1"/>
</dbReference>
<dbReference type="EMBL" id="QENQ01000001">
    <property type="protein sequence ID" value="PVX30041.1"/>
    <property type="molecule type" value="Genomic_DNA"/>
</dbReference>
<keyword evidence="3 7" id="KW-0238">DNA-binding</keyword>
<dbReference type="InterPro" id="IPR005119">
    <property type="entry name" value="LysR_subst-bd"/>
</dbReference>
<dbReference type="OrthoDB" id="9775392at2"/>
<dbReference type="InterPro" id="IPR036388">
    <property type="entry name" value="WH-like_DNA-bd_sf"/>
</dbReference>
<keyword evidence="8" id="KW-1185">Reference proteome</keyword>
<evidence type="ECO:0000256" key="1">
    <source>
        <dbReference type="ARBA" id="ARBA00009437"/>
    </source>
</evidence>
<dbReference type="Proteomes" id="UP000245890">
    <property type="component" value="Unassembled WGS sequence"/>
</dbReference>
<proteinExistence type="inferred from homology"/>
<evidence type="ECO:0000313" key="7">
    <source>
        <dbReference type="EMBL" id="PVX30041.1"/>
    </source>
</evidence>
<dbReference type="Gene3D" id="1.10.10.10">
    <property type="entry name" value="Winged helix-like DNA-binding domain superfamily/Winged helix DNA-binding domain"/>
    <property type="match status" value="1"/>
</dbReference>